<reference evidence="2 3" key="1">
    <citation type="submission" date="2022-01" db="EMBL/GenBank/DDBJ databases">
        <title>Octadecabacter sp. nov., isolated from a marine alga.</title>
        <authorList>
            <person name="Jin M.S."/>
            <person name="Kim H.M."/>
            <person name="Han D.M."/>
            <person name="Jung J.J."/>
            <person name="Jeon C.O."/>
        </authorList>
    </citation>
    <scope>NUCLEOTIDE SEQUENCE [LARGE SCALE GENOMIC DNA]</scope>
    <source>
        <strain evidence="2 3">G9-8</strain>
    </source>
</reference>
<protein>
    <submittedName>
        <fullName evidence="2">Aggregation factor core protein MAFp3, isoform C</fullName>
    </submittedName>
</protein>
<sequence length="168" mass="16951">MMRGILMAGLLAATAGTAQADMQVTFRDGAPKDTFTITNLGSCATGPMVLTIDLAPAPIGLIFDVTDAGGGVEVFQPFELVSGADFVQGASAVRDGDQTLSLDLAAMAQGDEVRFTIDLDDTGGGREITVNGSEMAGAMVLVNGGDAMAEAAFDDTGAARVILAACTA</sequence>
<keyword evidence="3" id="KW-1185">Reference proteome</keyword>
<evidence type="ECO:0000313" key="2">
    <source>
        <dbReference type="EMBL" id="MCF2870256.1"/>
    </source>
</evidence>
<proteinExistence type="predicted"/>
<feature type="chain" id="PRO_5045960376" evidence="1">
    <location>
        <begin position="21"/>
        <end position="168"/>
    </location>
</feature>
<evidence type="ECO:0000313" key="3">
    <source>
        <dbReference type="Proteomes" id="UP001200557"/>
    </source>
</evidence>
<keyword evidence="1" id="KW-0732">Signal</keyword>
<organism evidence="2 3">
    <name type="scientific">Octadecabacter dasysiphoniae</name>
    <dbReference type="NCBI Taxonomy" id="2909341"/>
    <lineage>
        <taxon>Bacteria</taxon>
        <taxon>Pseudomonadati</taxon>
        <taxon>Pseudomonadota</taxon>
        <taxon>Alphaproteobacteria</taxon>
        <taxon>Rhodobacterales</taxon>
        <taxon>Roseobacteraceae</taxon>
        <taxon>Octadecabacter</taxon>
    </lineage>
</organism>
<accession>A0ABS9CVP8</accession>
<name>A0ABS9CVP8_9RHOB</name>
<gene>
    <name evidence="2" type="ORF">L0664_04180</name>
</gene>
<feature type="signal peptide" evidence="1">
    <location>
        <begin position="1"/>
        <end position="20"/>
    </location>
</feature>
<evidence type="ECO:0000256" key="1">
    <source>
        <dbReference type="SAM" id="SignalP"/>
    </source>
</evidence>
<comment type="caution">
    <text evidence="2">The sequence shown here is derived from an EMBL/GenBank/DDBJ whole genome shotgun (WGS) entry which is preliminary data.</text>
</comment>
<dbReference type="Proteomes" id="UP001200557">
    <property type="component" value="Unassembled WGS sequence"/>
</dbReference>
<dbReference type="RefSeq" id="WP_235224367.1">
    <property type="nucleotide sequence ID" value="NZ_JAKGAQ010000001.1"/>
</dbReference>
<dbReference type="EMBL" id="JAKGAQ010000001">
    <property type="protein sequence ID" value="MCF2870256.1"/>
    <property type="molecule type" value="Genomic_DNA"/>
</dbReference>